<organism evidence="3 4">
    <name type="scientific">Porites evermanni</name>
    <dbReference type="NCBI Taxonomy" id="104178"/>
    <lineage>
        <taxon>Eukaryota</taxon>
        <taxon>Metazoa</taxon>
        <taxon>Cnidaria</taxon>
        <taxon>Anthozoa</taxon>
        <taxon>Hexacorallia</taxon>
        <taxon>Scleractinia</taxon>
        <taxon>Fungiina</taxon>
        <taxon>Poritidae</taxon>
        <taxon>Porites</taxon>
    </lineage>
</organism>
<feature type="region of interest" description="Disordered" evidence="2">
    <location>
        <begin position="82"/>
        <end position="111"/>
    </location>
</feature>
<comment type="caution">
    <text evidence="3">The sequence shown here is derived from an EMBL/GenBank/DDBJ whole genome shotgun (WGS) entry which is preliminary data.</text>
</comment>
<name>A0ABN8LPT9_9CNID</name>
<gene>
    <name evidence="3" type="ORF">PEVE_00001016</name>
</gene>
<dbReference type="Proteomes" id="UP001159427">
    <property type="component" value="Unassembled WGS sequence"/>
</dbReference>
<feature type="compositionally biased region" description="Basic and acidic residues" evidence="2">
    <location>
        <begin position="84"/>
        <end position="111"/>
    </location>
</feature>
<accession>A0ABN8LPT9</accession>
<evidence type="ECO:0000313" key="3">
    <source>
        <dbReference type="EMBL" id="CAH3019069.1"/>
    </source>
</evidence>
<feature type="non-terminal residue" evidence="3">
    <location>
        <position position="381"/>
    </location>
</feature>
<reference evidence="3 4" key="1">
    <citation type="submission" date="2022-05" db="EMBL/GenBank/DDBJ databases">
        <authorList>
            <consortium name="Genoscope - CEA"/>
            <person name="William W."/>
        </authorList>
    </citation>
    <scope>NUCLEOTIDE SEQUENCE [LARGE SCALE GENOMIC DNA]</scope>
</reference>
<keyword evidence="1" id="KW-0175">Coiled coil</keyword>
<dbReference type="EMBL" id="CALNXI010000105">
    <property type="protein sequence ID" value="CAH3019069.1"/>
    <property type="molecule type" value="Genomic_DNA"/>
</dbReference>
<keyword evidence="4" id="KW-1185">Reference proteome</keyword>
<proteinExistence type="predicted"/>
<evidence type="ECO:0000256" key="1">
    <source>
        <dbReference type="SAM" id="Coils"/>
    </source>
</evidence>
<feature type="compositionally biased region" description="Basic and acidic residues" evidence="2">
    <location>
        <begin position="316"/>
        <end position="340"/>
    </location>
</feature>
<feature type="region of interest" description="Disordered" evidence="2">
    <location>
        <begin position="311"/>
        <end position="381"/>
    </location>
</feature>
<sequence length="381" mass="44468">MADLSNWMETFKDKMDDKSYQIIFETLASNQFTSRLQLKLLTSDQVDMMFSKEQTLPLGAKSLLMYQLDFLKEESPLPVRARGHKAERMNIDETSQPREKHSKSEVETRRVSLHVGKQEYREIEMNLESMMIQVQEPPAIGSAKIVSSYCHHRGHRNQMTKPCQLKKCVDYTFCGIKEKHPEYFNKLNSLKVDLKRKQKEIHELENQAKAMEDFSSNNEFHFIKNLTPRLYAVDPSYKTNKPKLMRDVRMLRNFLDGKIPKVCADDPEQLRILFAKCKKNLGQVANSPDLFEEGETYASVEYCKDMSPVKSSYSADRGKESANKQETFKLHSKDDTKDDSTLSSESDDCRRKKRKRKRKKIKKKRRHHSSSTSESSEDKVR</sequence>
<feature type="coiled-coil region" evidence="1">
    <location>
        <begin position="187"/>
        <end position="214"/>
    </location>
</feature>
<feature type="compositionally biased region" description="Basic residues" evidence="2">
    <location>
        <begin position="351"/>
        <end position="369"/>
    </location>
</feature>
<evidence type="ECO:0000256" key="2">
    <source>
        <dbReference type="SAM" id="MobiDB-lite"/>
    </source>
</evidence>
<evidence type="ECO:0000313" key="4">
    <source>
        <dbReference type="Proteomes" id="UP001159427"/>
    </source>
</evidence>
<protein>
    <submittedName>
        <fullName evidence="3">Uncharacterized protein</fullName>
    </submittedName>
</protein>